<proteinExistence type="predicted"/>
<keyword evidence="3" id="KW-1185">Reference proteome</keyword>
<gene>
    <name evidence="2" type="ORF">GCM10025874_04870</name>
</gene>
<accession>A0AA37UAN6</accession>
<protein>
    <submittedName>
        <fullName evidence="2">Uncharacterized protein</fullName>
    </submittedName>
</protein>
<feature type="transmembrane region" description="Helical" evidence="1">
    <location>
        <begin position="21"/>
        <end position="42"/>
    </location>
</feature>
<feature type="transmembrane region" description="Helical" evidence="1">
    <location>
        <begin position="69"/>
        <end position="90"/>
    </location>
</feature>
<keyword evidence="1" id="KW-1133">Transmembrane helix</keyword>
<evidence type="ECO:0000256" key="1">
    <source>
        <dbReference type="SAM" id="Phobius"/>
    </source>
</evidence>
<evidence type="ECO:0000313" key="3">
    <source>
        <dbReference type="Proteomes" id="UP001157160"/>
    </source>
</evidence>
<reference evidence="2 3" key="1">
    <citation type="journal article" date="2014" name="Int. J. Syst. Evol. Microbiol.">
        <title>Complete genome sequence of Corynebacterium casei LMG S-19264T (=DSM 44701T), isolated from a smear-ripened cheese.</title>
        <authorList>
            <consortium name="US DOE Joint Genome Institute (JGI-PGF)"/>
            <person name="Walter F."/>
            <person name="Albersmeier A."/>
            <person name="Kalinowski J."/>
            <person name="Ruckert C."/>
        </authorList>
    </citation>
    <scope>NUCLEOTIDE SEQUENCE [LARGE SCALE GENOMIC DNA]</scope>
    <source>
        <strain evidence="2 3">NBRC 112289</strain>
    </source>
</reference>
<keyword evidence="1" id="KW-0812">Transmembrane</keyword>
<comment type="caution">
    <text evidence="2">The sequence shown here is derived from an EMBL/GenBank/DDBJ whole genome shotgun (WGS) entry which is preliminary data.</text>
</comment>
<name>A0AA37UAN6_9MICO</name>
<dbReference type="Proteomes" id="UP001157160">
    <property type="component" value="Unassembled WGS sequence"/>
</dbReference>
<dbReference type="EMBL" id="BSUL01000001">
    <property type="protein sequence ID" value="GMA27234.1"/>
    <property type="molecule type" value="Genomic_DNA"/>
</dbReference>
<dbReference type="RefSeq" id="WP_284229679.1">
    <property type="nucleotide sequence ID" value="NZ_BSUL01000001.1"/>
</dbReference>
<dbReference type="AlphaFoldDB" id="A0AA37UAN6"/>
<evidence type="ECO:0000313" key="2">
    <source>
        <dbReference type="EMBL" id="GMA27234.1"/>
    </source>
</evidence>
<keyword evidence="1" id="KW-0472">Membrane</keyword>
<sequence length="216" mass="22956">MSLYDPTLAKAPELARRRSTVRTVLAVLAIIVAIAAIVYSAANFLDLAEQGRENAQDASRVRYRYGGGFLPVAIIILAAGLAVAAVMALVGAGTRVWTRAASGAVLHKRFEGYHAMSPEQFDALHGAYASGDPGAYTPLPEQVKRGPAVVMVWTANEDRVGYVGLSWGAAAKSTLNAPLIRLEGAHFDALQAALRQGLDRPLPDDRNPLRAQGGVR</sequence>
<organism evidence="2 3">
    <name type="scientific">Arenivirga flava</name>
    <dbReference type="NCBI Taxonomy" id="1930060"/>
    <lineage>
        <taxon>Bacteria</taxon>
        <taxon>Bacillati</taxon>
        <taxon>Actinomycetota</taxon>
        <taxon>Actinomycetes</taxon>
        <taxon>Micrococcales</taxon>
        <taxon>Microbacteriaceae</taxon>
        <taxon>Arenivirga</taxon>
    </lineage>
</organism>